<dbReference type="SUPFAM" id="SSF56281">
    <property type="entry name" value="Metallo-hydrolase/oxidoreductase"/>
    <property type="match status" value="1"/>
</dbReference>
<gene>
    <name evidence="2" type="ORF">SAMN05216251_11367</name>
</gene>
<dbReference type="InterPro" id="IPR050855">
    <property type="entry name" value="NDM-1-like"/>
</dbReference>
<dbReference type="AlphaFoldDB" id="A0A1I2ICC9"/>
<evidence type="ECO:0000259" key="1">
    <source>
        <dbReference type="SMART" id="SM00849"/>
    </source>
</evidence>
<proteinExistence type="predicted"/>
<organism evidence="2 3">
    <name type="scientific">Actinacidiphila alni</name>
    <dbReference type="NCBI Taxonomy" id="380248"/>
    <lineage>
        <taxon>Bacteria</taxon>
        <taxon>Bacillati</taxon>
        <taxon>Actinomycetota</taxon>
        <taxon>Actinomycetes</taxon>
        <taxon>Kitasatosporales</taxon>
        <taxon>Streptomycetaceae</taxon>
        <taxon>Actinacidiphila</taxon>
    </lineage>
</organism>
<accession>A0A1I2ICC9</accession>
<dbReference type="InterPro" id="IPR001279">
    <property type="entry name" value="Metallo-B-lactamas"/>
</dbReference>
<dbReference type="PANTHER" id="PTHR42951">
    <property type="entry name" value="METALLO-BETA-LACTAMASE DOMAIN-CONTAINING"/>
    <property type="match status" value="1"/>
</dbReference>
<dbReference type="Proteomes" id="UP000199323">
    <property type="component" value="Unassembled WGS sequence"/>
</dbReference>
<keyword evidence="3" id="KW-1185">Reference proteome</keyword>
<protein>
    <submittedName>
        <fullName evidence="2">Metallo-beta-lactamase class B</fullName>
    </submittedName>
</protein>
<dbReference type="STRING" id="380248.SAMN05216251_11367"/>
<dbReference type="SMART" id="SM00849">
    <property type="entry name" value="Lactamase_B"/>
    <property type="match status" value="1"/>
</dbReference>
<name>A0A1I2ICC9_9ACTN</name>
<reference evidence="2 3" key="1">
    <citation type="submission" date="2016-10" db="EMBL/GenBank/DDBJ databases">
        <authorList>
            <person name="de Groot N.N."/>
        </authorList>
    </citation>
    <scope>NUCLEOTIDE SEQUENCE [LARGE SCALE GENOMIC DNA]</scope>
    <source>
        <strain evidence="2 3">CGMCC 4.3510</strain>
    </source>
</reference>
<dbReference type="Gene3D" id="3.60.15.10">
    <property type="entry name" value="Ribonuclease Z/Hydroxyacylglutathione hydrolase-like"/>
    <property type="match status" value="1"/>
</dbReference>
<sequence>MRNPIRSRIALAATAFVLVGGGVVATPVLAQSGGHGKPARDYDAEILAAQKAAKSAAGLEHLGTLNRLCFLPPVNGAPSSSDTTPAYIDDPSKAPAKDTWYADSAQVFDNLYFVGGSIHSAWILKTSDGLILIDSGYQYSAKTLILDGMKRFGFDPKDIKYIVISHAHADHIGGVEVVQKATKGARVVMGAADWDAVKTHPKTFKGQTPNFATGIRVTKKRDLKLGDTTLHIIPTPGHTPGTLSFLFTVHDHGQPLTVAYSGGTALGFQNDKPDPGIANLNQYINSAQTMQKAAVKAGATVLLSNHSEFDNAVTKTRELPSRGFGPNPFVNGATSVDNYFDVVVDCAKADELGLEKTLAGQ</sequence>
<evidence type="ECO:0000313" key="2">
    <source>
        <dbReference type="EMBL" id="SFF39894.1"/>
    </source>
</evidence>
<dbReference type="OrthoDB" id="2971563at2"/>
<dbReference type="Pfam" id="PF00753">
    <property type="entry name" value="Lactamase_B"/>
    <property type="match status" value="1"/>
</dbReference>
<feature type="domain" description="Metallo-beta-lactamase" evidence="1">
    <location>
        <begin position="118"/>
        <end position="306"/>
    </location>
</feature>
<evidence type="ECO:0000313" key="3">
    <source>
        <dbReference type="Proteomes" id="UP000199323"/>
    </source>
</evidence>
<dbReference type="RefSeq" id="WP_093715330.1">
    <property type="nucleotide sequence ID" value="NZ_FONG01000013.1"/>
</dbReference>
<dbReference type="EMBL" id="FONG01000013">
    <property type="protein sequence ID" value="SFF39894.1"/>
    <property type="molecule type" value="Genomic_DNA"/>
</dbReference>
<dbReference type="InterPro" id="IPR036866">
    <property type="entry name" value="RibonucZ/Hydroxyglut_hydro"/>
</dbReference>